<feature type="region of interest" description="Disordered" evidence="1">
    <location>
        <begin position="39"/>
        <end position="78"/>
    </location>
</feature>
<name>A0A834JNY4_VESPE</name>
<comment type="caution">
    <text evidence="2">The sequence shown here is derived from an EMBL/GenBank/DDBJ whole genome shotgun (WGS) entry which is preliminary data.</text>
</comment>
<protein>
    <submittedName>
        <fullName evidence="2">Uncharacterized protein</fullName>
    </submittedName>
</protein>
<proteinExistence type="predicted"/>
<dbReference type="Proteomes" id="UP000600918">
    <property type="component" value="Unassembled WGS sequence"/>
</dbReference>
<accession>A0A834JNY4</accession>
<evidence type="ECO:0000313" key="3">
    <source>
        <dbReference type="Proteomes" id="UP000600918"/>
    </source>
</evidence>
<organism evidence="2 3">
    <name type="scientific">Vespula pensylvanica</name>
    <name type="common">Western yellow jacket</name>
    <name type="synonym">Wasp</name>
    <dbReference type="NCBI Taxonomy" id="30213"/>
    <lineage>
        <taxon>Eukaryota</taxon>
        <taxon>Metazoa</taxon>
        <taxon>Ecdysozoa</taxon>
        <taxon>Arthropoda</taxon>
        <taxon>Hexapoda</taxon>
        <taxon>Insecta</taxon>
        <taxon>Pterygota</taxon>
        <taxon>Neoptera</taxon>
        <taxon>Endopterygota</taxon>
        <taxon>Hymenoptera</taxon>
        <taxon>Apocrita</taxon>
        <taxon>Aculeata</taxon>
        <taxon>Vespoidea</taxon>
        <taxon>Vespidae</taxon>
        <taxon>Vespinae</taxon>
        <taxon>Vespula</taxon>
    </lineage>
</organism>
<sequence>MGNHGGRRFQWQANSTKRGQWAFPLIKSQSASTEIARGSGKISLATSPSQSQVRERGARGGAREREARGERARGGTQRKEIKLIGTIASKVEPLRLRSRSPPAIHSD</sequence>
<gene>
    <name evidence="2" type="ORF">H0235_017107</name>
</gene>
<evidence type="ECO:0000313" key="2">
    <source>
        <dbReference type="EMBL" id="KAF7392108.1"/>
    </source>
</evidence>
<keyword evidence="3" id="KW-1185">Reference proteome</keyword>
<reference evidence="2" key="1">
    <citation type="journal article" date="2020" name="G3 (Bethesda)">
        <title>High-Quality Assemblies for Three Invasive Social Wasps from the &lt;i&gt;Vespula&lt;/i&gt; Genus.</title>
        <authorList>
            <person name="Harrop T.W.R."/>
            <person name="Guhlin J."/>
            <person name="McLaughlin G.M."/>
            <person name="Permina E."/>
            <person name="Stockwell P."/>
            <person name="Gilligan J."/>
            <person name="Le Lec M.F."/>
            <person name="Gruber M.A.M."/>
            <person name="Quinn O."/>
            <person name="Lovegrove M."/>
            <person name="Duncan E.J."/>
            <person name="Remnant E.J."/>
            <person name="Van Eeckhoven J."/>
            <person name="Graham B."/>
            <person name="Knapp R.A."/>
            <person name="Langford K.W."/>
            <person name="Kronenberg Z."/>
            <person name="Press M.O."/>
            <person name="Eacker S.M."/>
            <person name="Wilson-Rankin E.E."/>
            <person name="Purcell J."/>
            <person name="Lester P.J."/>
            <person name="Dearden P.K."/>
        </authorList>
    </citation>
    <scope>NUCLEOTIDE SEQUENCE</scope>
    <source>
        <strain evidence="2">Volc-1</strain>
    </source>
</reference>
<dbReference type="AlphaFoldDB" id="A0A834JNY4"/>
<feature type="compositionally biased region" description="Basic and acidic residues" evidence="1">
    <location>
        <begin position="53"/>
        <end position="78"/>
    </location>
</feature>
<evidence type="ECO:0000256" key="1">
    <source>
        <dbReference type="SAM" id="MobiDB-lite"/>
    </source>
</evidence>
<dbReference type="EMBL" id="JACSDY010000022">
    <property type="protein sequence ID" value="KAF7392108.1"/>
    <property type="molecule type" value="Genomic_DNA"/>
</dbReference>